<feature type="region of interest" description="Disordered" evidence="6">
    <location>
        <begin position="62"/>
        <end position="89"/>
    </location>
</feature>
<dbReference type="EMBL" id="BSYO01000003">
    <property type="protein sequence ID" value="GMH02273.1"/>
    <property type="molecule type" value="Genomic_DNA"/>
</dbReference>
<comment type="similarity">
    <text evidence="1 4">Belongs to the UDP-glycosyltransferase family.</text>
</comment>
<accession>A0AAD3S0R2</accession>
<evidence type="ECO:0000256" key="3">
    <source>
        <dbReference type="ARBA" id="ARBA00051296"/>
    </source>
</evidence>
<keyword evidence="2 4" id="KW-0808">Transferase</keyword>
<dbReference type="InterPro" id="IPR002213">
    <property type="entry name" value="UDP_glucos_trans"/>
</dbReference>
<comment type="catalytic activity">
    <reaction evidence="3">
        <text>a 3'-hydro-2'-hydroxy-beta-oxodihydrochalcone + UDP-alpha-D-glucose = a 3'-(beta-D-glucopyranosyl)-2'-hydroxy-beta-oxodihydrochalcone + UDP + H(+)</text>
        <dbReference type="Rhea" id="RHEA:51504"/>
        <dbReference type="ChEBI" id="CHEBI:15378"/>
        <dbReference type="ChEBI" id="CHEBI:58223"/>
        <dbReference type="ChEBI" id="CHEBI:58885"/>
        <dbReference type="ChEBI" id="CHEBI:142482"/>
        <dbReference type="ChEBI" id="CHEBI:142483"/>
        <dbReference type="EC" id="2.4.1.360"/>
    </reaction>
    <physiologicalReaction direction="left-to-right" evidence="3">
        <dbReference type="Rhea" id="RHEA:51505"/>
    </physiologicalReaction>
</comment>
<dbReference type="Pfam" id="PF00201">
    <property type="entry name" value="UDPGT"/>
    <property type="match status" value="1"/>
</dbReference>
<dbReference type="InterPro" id="IPR035595">
    <property type="entry name" value="UDP_glycos_trans_CS"/>
</dbReference>
<keyword evidence="4" id="KW-0328">Glycosyltransferase</keyword>
<dbReference type="GO" id="GO:0120514">
    <property type="term" value="F:2-hydroxyflavanone C-glucosyltransferase activity"/>
    <property type="evidence" value="ECO:0007669"/>
    <property type="project" value="UniProtKB-EC"/>
</dbReference>
<sequence length="515" mass="55738">MAGGEIVVLPFFGQGHLFPCIELCNHLSSRNFKITLVISAALSSSIPSSLRSQPLVQIAEIQADAPPPPPPETLGGPPPQSAGPDPFHKQHDQIGLGIESLLSARPDGSPRHVCAIVDVMMSWSKDVLKKFDVPVVAFFTSGACSAAIEYAAWKGRVDDMQPGEMRVLPGLPEDMAISYWELKRRPRRPPPGFPGSQLGPPPPGHGFPPGGVRMRPFGGGFKGPPGPGQQPPWVDEVDGTVAIMMNTSQDLEGPFLEYVANQIGKPVWGVGPLLPEEYWKSASSILHDRMIRPKKKSDRTEEEVMQWLDSKPRGSVVYVSFGSEVGPTREEYGELAGALEESGRPFIWVIQLHLGREGPPGSGLDGGYYPHGLQGRVGERGLIIHGWAPQLLILSHPATGGFLSHCGWNSIAEALGRGVPILGWPIRGDQFYNAKLVVSHLRLGYMVLDRELSEMVTKEDIAKGIDRLMGDEGIKQRAASLKLQLVGGGSVGCFPRTSEDSLNAFRDFVCSRLAA</sequence>
<evidence type="ECO:0000313" key="8">
    <source>
        <dbReference type="Proteomes" id="UP001279734"/>
    </source>
</evidence>
<evidence type="ECO:0000313" key="7">
    <source>
        <dbReference type="EMBL" id="GMH02273.1"/>
    </source>
</evidence>
<name>A0AAD3S0R2_NEPGR</name>
<dbReference type="CDD" id="cd03784">
    <property type="entry name" value="GT1_Gtf-like"/>
    <property type="match status" value="1"/>
</dbReference>
<dbReference type="EC" id="2.4.1.-" evidence="5"/>
<feature type="region of interest" description="Disordered" evidence="6">
    <location>
        <begin position="186"/>
        <end position="206"/>
    </location>
</feature>
<dbReference type="PANTHER" id="PTHR48047:SF131">
    <property type="entry name" value="GLYCOSYLTRANSFERASE"/>
    <property type="match status" value="1"/>
</dbReference>
<evidence type="ECO:0000256" key="5">
    <source>
        <dbReference type="RuleBase" id="RU362057"/>
    </source>
</evidence>
<feature type="compositionally biased region" description="Pro residues" evidence="6">
    <location>
        <begin position="65"/>
        <end position="81"/>
    </location>
</feature>
<comment type="caution">
    <text evidence="7">The sequence shown here is derived from an EMBL/GenBank/DDBJ whole genome shotgun (WGS) entry which is preliminary data.</text>
</comment>
<reference evidence="7" key="1">
    <citation type="submission" date="2023-05" db="EMBL/GenBank/DDBJ databases">
        <title>Nepenthes gracilis genome sequencing.</title>
        <authorList>
            <person name="Fukushima K."/>
        </authorList>
    </citation>
    <scope>NUCLEOTIDE SEQUENCE</scope>
    <source>
        <strain evidence="7">SING2019-196</strain>
    </source>
</reference>
<organism evidence="7 8">
    <name type="scientific">Nepenthes gracilis</name>
    <name type="common">Slender pitcher plant</name>
    <dbReference type="NCBI Taxonomy" id="150966"/>
    <lineage>
        <taxon>Eukaryota</taxon>
        <taxon>Viridiplantae</taxon>
        <taxon>Streptophyta</taxon>
        <taxon>Embryophyta</taxon>
        <taxon>Tracheophyta</taxon>
        <taxon>Spermatophyta</taxon>
        <taxon>Magnoliopsida</taxon>
        <taxon>eudicotyledons</taxon>
        <taxon>Gunneridae</taxon>
        <taxon>Pentapetalae</taxon>
        <taxon>Caryophyllales</taxon>
        <taxon>Nepenthaceae</taxon>
        <taxon>Nepenthes</taxon>
    </lineage>
</organism>
<dbReference type="SUPFAM" id="SSF53756">
    <property type="entry name" value="UDP-Glycosyltransferase/glycogen phosphorylase"/>
    <property type="match status" value="1"/>
</dbReference>
<dbReference type="GO" id="GO:0035251">
    <property type="term" value="F:UDP-glucosyltransferase activity"/>
    <property type="evidence" value="ECO:0007669"/>
    <property type="project" value="TreeGrafter"/>
</dbReference>
<dbReference type="AlphaFoldDB" id="A0AAD3S0R2"/>
<dbReference type="Proteomes" id="UP001279734">
    <property type="component" value="Unassembled WGS sequence"/>
</dbReference>
<evidence type="ECO:0000256" key="1">
    <source>
        <dbReference type="ARBA" id="ARBA00009995"/>
    </source>
</evidence>
<evidence type="ECO:0000256" key="2">
    <source>
        <dbReference type="ARBA" id="ARBA00022679"/>
    </source>
</evidence>
<dbReference type="FunFam" id="3.40.50.2000:FF:000060">
    <property type="entry name" value="Glycosyltransferase"/>
    <property type="match status" value="1"/>
</dbReference>
<dbReference type="Gene3D" id="3.40.50.2000">
    <property type="entry name" value="Glycogen Phosphorylase B"/>
    <property type="match status" value="3"/>
</dbReference>
<gene>
    <name evidence="7" type="ORF">Nepgr_004112</name>
</gene>
<evidence type="ECO:0000256" key="4">
    <source>
        <dbReference type="RuleBase" id="RU003718"/>
    </source>
</evidence>
<keyword evidence="8" id="KW-1185">Reference proteome</keyword>
<protein>
    <recommendedName>
        <fullName evidence="5">Glycosyltransferase</fullName>
        <ecNumber evidence="5">2.4.1.-</ecNumber>
    </recommendedName>
</protein>
<evidence type="ECO:0000256" key="6">
    <source>
        <dbReference type="SAM" id="MobiDB-lite"/>
    </source>
</evidence>
<dbReference type="PANTHER" id="PTHR48047">
    <property type="entry name" value="GLYCOSYLTRANSFERASE"/>
    <property type="match status" value="1"/>
</dbReference>
<dbReference type="PROSITE" id="PS00375">
    <property type="entry name" value="UDPGT"/>
    <property type="match status" value="1"/>
</dbReference>
<feature type="compositionally biased region" description="Pro residues" evidence="6">
    <location>
        <begin position="189"/>
        <end position="206"/>
    </location>
</feature>
<proteinExistence type="inferred from homology"/>